<keyword evidence="4" id="KW-1185">Reference proteome</keyword>
<evidence type="ECO:0000313" key="3">
    <source>
        <dbReference type="EMBL" id="GFP94119.1"/>
    </source>
</evidence>
<dbReference type="AlphaFoldDB" id="A0A830C4W7"/>
<proteinExistence type="predicted"/>
<dbReference type="InterPro" id="IPR050923">
    <property type="entry name" value="Cell_Proc_Reg/RNA_Proc"/>
</dbReference>
<comment type="caution">
    <text evidence="3">The sequence shown here is derived from an EMBL/GenBank/DDBJ whole genome shotgun (WGS) entry which is preliminary data.</text>
</comment>
<dbReference type="Proteomes" id="UP000653305">
    <property type="component" value="Unassembled WGS sequence"/>
</dbReference>
<sequence length="472" mass="51743">MPPRKAAPAVEDDQCPSLKLVMEKGPLSGQTNDFRAGSRVQIGRVVRGNTLSIKDAGISTKHLIIQAEPVTGGRRHWIVTDLGSSNGTFLNGERLEPSEPAALSDGDVIIIGEQTSIRVRFEDSAGEAEVTTRNVRRCARRGVSKQVEELGIIDEDSELGLGIKNNLGPGARNEKYVDLESDGGELGAVGEEKATGRRTRGSKAKELKNGSKEEIESVGKVGLRRTRHSKKDEKSENLIICLDDDGEENPDEMAEVEVNQGRNVGTRGTRSARNNEILSNDLNVDVNKNLEPSGVKIMERVSVRRTRSSRKEENIDEPLIDLSVIAGKRTRKGTRGRKNLGLETPLDVKEKEESNLEEQNVCEEEKKISEVGVDERETPGRETATEFASTSGVKEGGVEAGNGDVVVDLEKMTLGGWLEFLEVYLPKQIVDATEEMISEMRQEAERLHEFVLQKKKNATGKGDDVAIDKKIG</sequence>
<evidence type="ECO:0000259" key="2">
    <source>
        <dbReference type="PROSITE" id="PS50006"/>
    </source>
</evidence>
<dbReference type="PANTHER" id="PTHR23308">
    <property type="entry name" value="NUCLEAR INHIBITOR OF PROTEIN PHOSPHATASE-1"/>
    <property type="match status" value="1"/>
</dbReference>
<dbReference type="Gene3D" id="2.60.200.20">
    <property type="match status" value="1"/>
</dbReference>
<gene>
    <name evidence="3" type="ORF">PHJA_001556300</name>
</gene>
<evidence type="ECO:0000256" key="1">
    <source>
        <dbReference type="SAM" id="MobiDB-lite"/>
    </source>
</evidence>
<reference evidence="3" key="1">
    <citation type="submission" date="2020-07" db="EMBL/GenBank/DDBJ databases">
        <title>Ethylene signaling mediates host invasion by parasitic plants.</title>
        <authorList>
            <person name="Yoshida S."/>
        </authorList>
    </citation>
    <scope>NUCLEOTIDE SEQUENCE</scope>
    <source>
        <strain evidence="3">Okayama</strain>
    </source>
</reference>
<dbReference type="Pfam" id="PF00498">
    <property type="entry name" value="FHA"/>
    <property type="match status" value="1"/>
</dbReference>
<dbReference type="OrthoDB" id="687730at2759"/>
<dbReference type="PROSITE" id="PS50006">
    <property type="entry name" value="FHA_DOMAIN"/>
    <property type="match status" value="1"/>
</dbReference>
<dbReference type="InterPro" id="IPR000253">
    <property type="entry name" value="FHA_dom"/>
</dbReference>
<feature type="domain" description="FHA" evidence="2">
    <location>
        <begin position="40"/>
        <end position="95"/>
    </location>
</feature>
<evidence type="ECO:0000313" key="4">
    <source>
        <dbReference type="Proteomes" id="UP000653305"/>
    </source>
</evidence>
<accession>A0A830C4W7</accession>
<feature type="region of interest" description="Disordered" evidence="1">
    <location>
        <begin position="184"/>
        <end position="213"/>
    </location>
</feature>
<feature type="compositionally biased region" description="Basic and acidic residues" evidence="1">
    <location>
        <begin position="203"/>
        <end position="213"/>
    </location>
</feature>
<dbReference type="InterPro" id="IPR008984">
    <property type="entry name" value="SMAD_FHA_dom_sf"/>
</dbReference>
<protein>
    <submittedName>
        <fullName evidence="3">Fha domain-containing protein at4g14490</fullName>
    </submittedName>
</protein>
<name>A0A830C4W7_9LAMI</name>
<organism evidence="3 4">
    <name type="scientific">Phtheirospermum japonicum</name>
    <dbReference type="NCBI Taxonomy" id="374723"/>
    <lineage>
        <taxon>Eukaryota</taxon>
        <taxon>Viridiplantae</taxon>
        <taxon>Streptophyta</taxon>
        <taxon>Embryophyta</taxon>
        <taxon>Tracheophyta</taxon>
        <taxon>Spermatophyta</taxon>
        <taxon>Magnoliopsida</taxon>
        <taxon>eudicotyledons</taxon>
        <taxon>Gunneridae</taxon>
        <taxon>Pentapetalae</taxon>
        <taxon>asterids</taxon>
        <taxon>lamiids</taxon>
        <taxon>Lamiales</taxon>
        <taxon>Orobanchaceae</taxon>
        <taxon>Orobanchaceae incertae sedis</taxon>
        <taxon>Phtheirospermum</taxon>
    </lineage>
</organism>
<dbReference type="SMART" id="SM00240">
    <property type="entry name" value="FHA"/>
    <property type="match status" value="1"/>
</dbReference>
<dbReference type="EMBL" id="BMAC01000335">
    <property type="protein sequence ID" value="GFP94119.1"/>
    <property type="molecule type" value="Genomic_DNA"/>
</dbReference>
<dbReference type="SUPFAM" id="SSF49879">
    <property type="entry name" value="SMAD/FHA domain"/>
    <property type="match status" value="1"/>
</dbReference>